<dbReference type="PANTHER" id="PTHR34219:SF6">
    <property type="entry name" value="BLR3280 PROTEIN"/>
    <property type="match status" value="1"/>
</dbReference>
<keyword evidence="1" id="KW-0472">Membrane</keyword>
<dbReference type="Proteomes" id="UP000266327">
    <property type="component" value="Unassembled WGS sequence"/>
</dbReference>
<keyword evidence="3" id="KW-1185">Reference proteome</keyword>
<feature type="transmembrane region" description="Helical" evidence="1">
    <location>
        <begin position="20"/>
        <end position="41"/>
    </location>
</feature>
<comment type="caution">
    <text evidence="2">The sequence shown here is derived from an EMBL/GenBank/DDBJ whole genome shotgun (WGS) entry which is preliminary data.</text>
</comment>
<proteinExistence type="predicted"/>
<protein>
    <recommendedName>
        <fullName evidence="4">PepSY domain-containing protein</fullName>
    </recommendedName>
</protein>
<accession>A0A3A3GJN7</accession>
<gene>
    <name evidence="2" type="ORF">D3878_13860</name>
</gene>
<feature type="transmembrane region" description="Helical" evidence="1">
    <location>
        <begin position="210"/>
        <end position="239"/>
    </location>
</feature>
<feature type="transmembrane region" description="Helical" evidence="1">
    <location>
        <begin position="460"/>
        <end position="481"/>
    </location>
</feature>
<keyword evidence="1" id="KW-0812">Transmembrane</keyword>
<evidence type="ECO:0000256" key="1">
    <source>
        <dbReference type="SAM" id="Phobius"/>
    </source>
</evidence>
<evidence type="ECO:0000313" key="3">
    <source>
        <dbReference type="Proteomes" id="UP000266327"/>
    </source>
</evidence>
<dbReference type="EMBL" id="QYUQ01000002">
    <property type="protein sequence ID" value="RJG02526.1"/>
    <property type="molecule type" value="Genomic_DNA"/>
</dbReference>
<sequence>MTGAMGSAIKRAVVFLHRYFGMSLALFFLMWFASGLVLLYVPFPRLTPAERIAALPPLALERCAVTLSQALDALALDQAEAVRLGMLDGRPVYRILATGKSARWQAVFADTGERVTTVDAQAVAAGFQGGGTARQVDSFELDQWTVSANLHPYRPLAEVDMQDADGTHLYVSLASAEVVRDTRRMERFWNWIGAIPHWIYPVQLRRHGDIWHHVVVWLALPGVLVTMTGLFVGLVRVRFGKGDAGRRIPFREPVFRWHHVLGLSGALLALGWIFSGLMSMNPFSLFPSSKPDPQLLAAWHGGPLSRRDSVEAGLLRGLAGQGIREVEWHRLRGVTALQLRKSLLPADLLLPRQGTVSSGWDAMALETALRHARPDVALESFALLTEYDDYYYSTAPETGERPLPVARATFADGEWYYIDPANGRIVKRLAAANRSQRWLYQGLHSMDFPVLRDRPGLRKILITVFLFFGIGISATGVILGWRRFSRIRSKLEV</sequence>
<keyword evidence="1" id="KW-1133">Transmembrane helix</keyword>
<evidence type="ECO:0000313" key="2">
    <source>
        <dbReference type="EMBL" id="RJG02526.1"/>
    </source>
</evidence>
<dbReference type="AlphaFoldDB" id="A0A3A3GJN7"/>
<evidence type="ECO:0008006" key="4">
    <source>
        <dbReference type="Google" id="ProtNLM"/>
    </source>
</evidence>
<reference evidence="3" key="1">
    <citation type="submission" date="2018-09" db="EMBL/GenBank/DDBJ databases">
        <authorList>
            <person name="Zhu H."/>
        </authorList>
    </citation>
    <scope>NUCLEOTIDE SEQUENCE [LARGE SCALE GENOMIC DNA]</scope>
    <source>
        <strain evidence="3">K1S02-23</strain>
    </source>
</reference>
<dbReference type="PANTHER" id="PTHR34219">
    <property type="entry name" value="IRON-REGULATED INNER MEMBRANE PROTEIN-RELATED"/>
    <property type="match status" value="1"/>
</dbReference>
<dbReference type="InterPro" id="IPR005625">
    <property type="entry name" value="PepSY-ass_TM"/>
</dbReference>
<feature type="transmembrane region" description="Helical" evidence="1">
    <location>
        <begin position="260"/>
        <end position="280"/>
    </location>
</feature>
<organism evidence="2 3">
    <name type="scientific">Noviherbaspirillum sedimenti</name>
    <dbReference type="NCBI Taxonomy" id="2320865"/>
    <lineage>
        <taxon>Bacteria</taxon>
        <taxon>Pseudomonadati</taxon>
        <taxon>Pseudomonadota</taxon>
        <taxon>Betaproteobacteria</taxon>
        <taxon>Burkholderiales</taxon>
        <taxon>Oxalobacteraceae</taxon>
        <taxon>Noviherbaspirillum</taxon>
    </lineage>
</organism>
<name>A0A3A3GJN7_9BURK</name>